<dbReference type="Gene3D" id="3.20.20.70">
    <property type="entry name" value="Aldolase class I"/>
    <property type="match status" value="1"/>
</dbReference>
<dbReference type="InterPro" id="IPR003739">
    <property type="entry name" value="Lys_aminomutase/Glu_NH3_mut"/>
</dbReference>
<evidence type="ECO:0000313" key="8">
    <source>
        <dbReference type="EMBL" id="VVJ22211.1"/>
    </source>
</evidence>
<sequence length="466" mass="51716">MKLLEQPAPVGTRFEAYGPSKLDEILKRFPVPEGLAETIRLFSLVLPFRVNEYVLTELIDWANVPADPIFQLVFPQDGMLSKEDEHDLARAATGPGRRAELPAVVRRIRQRLNPHPSGQLELNVPTLDGDELGGLQHKYRHTVLYFPQQGQTCHTYCTYCFRWAQFVGEKDLRFAVKEADRLVEYLRAHPEVTDVLVTGGDPMVMSAERLRVHLEPLLAIPTVRTIRIGTKSVAYWPQRFVTDADADAVLRLYEDVVASGRTLSVMAHYSHERELATDVSRQAVKRILATGARVYCQSPLIAHVNDDADALAGLWSTELALGAVPYYMFVARDTGPHDYFKVPLARAHELFSAAYGQLPGLARTIRGPVMSATPGKVVVDGTVELGGERLFQLRFLQARRPGLTGRPFFARYTPEAAWLDELELLPDTPRDIAEAVRSQHLVGGGGSASPLPVDLGLVADTRGGVR</sequence>
<comment type="cofactor">
    <cofactor evidence="1">
        <name>pyridoxal 5'-phosphate</name>
        <dbReference type="ChEBI" id="CHEBI:597326"/>
    </cofactor>
</comment>
<keyword evidence="7" id="KW-0411">Iron-sulfur</keyword>
<reference evidence="8 9" key="1">
    <citation type="submission" date="2019-09" db="EMBL/GenBank/DDBJ databases">
        <authorList>
            <person name="Leyn A S."/>
        </authorList>
    </citation>
    <scope>NUCLEOTIDE SEQUENCE [LARGE SCALE GENOMIC DNA]</scope>
    <source>
        <strain evidence="8">AA231_1</strain>
    </source>
</reference>
<gene>
    <name evidence="8" type="ORF">AA23TX_07222</name>
</gene>
<keyword evidence="5" id="KW-0663">Pyridoxal phosphate</keyword>
<dbReference type="AlphaFoldDB" id="A0A6I8LYC9"/>
<dbReference type="PANTHER" id="PTHR30538:SF0">
    <property type="entry name" value="L-LYSINE 2,3-AMINOMUTASE AQ_1632-RELATED"/>
    <property type="match status" value="1"/>
</dbReference>
<evidence type="ECO:0000256" key="6">
    <source>
        <dbReference type="ARBA" id="ARBA00023004"/>
    </source>
</evidence>
<evidence type="ECO:0000256" key="1">
    <source>
        <dbReference type="ARBA" id="ARBA00001933"/>
    </source>
</evidence>
<keyword evidence="2" id="KW-0004">4Fe-4S</keyword>
<dbReference type="GO" id="GO:0003824">
    <property type="term" value="F:catalytic activity"/>
    <property type="evidence" value="ECO:0007669"/>
    <property type="project" value="InterPro"/>
</dbReference>
<dbReference type="SUPFAM" id="SSF102114">
    <property type="entry name" value="Radical SAM enzymes"/>
    <property type="match status" value="1"/>
</dbReference>
<dbReference type="RefSeq" id="WP_230862904.1">
    <property type="nucleotide sequence ID" value="NZ_CABVGP010000002.1"/>
</dbReference>
<organism evidence="8 9">
    <name type="scientific">Amycolatopsis camponoti</name>
    <dbReference type="NCBI Taxonomy" id="2606593"/>
    <lineage>
        <taxon>Bacteria</taxon>
        <taxon>Bacillati</taxon>
        <taxon>Actinomycetota</taxon>
        <taxon>Actinomycetes</taxon>
        <taxon>Pseudonocardiales</taxon>
        <taxon>Pseudonocardiaceae</taxon>
        <taxon>Amycolatopsis</taxon>
    </lineage>
</organism>
<name>A0A6I8LYC9_9PSEU</name>
<evidence type="ECO:0000256" key="4">
    <source>
        <dbReference type="ARBA" id="ARBA00022723"/>
    </source>
</evidence>
<dbReference type="InterPro" id="IPR013785">
    <property type="entry name" value="Aldolase_TIM"/>
</dbReference>
<proteinExistence type="predicted"/>
<keyword evidence="6" id="KW-0408">Iron</keyword>
<dbReference type="Proteomes" id="UP000399805">
    <property type="component" value="Unassembled WGS sequence"/>
</dbReference>
<keyword evidence="4" id="KW-0479">Metal-binding</keyword>
<dbReference type="SFLD" id="SFLDS00029">
    <property type="entry name" value="Radical_SAM"/>
    <property type="match status" value="1"/>
</dbReference>
<evidence type="ECO:0000313" key="9">
    <source>
        <dbReference type="Proteomes" id="UP000399805"/>
    </source>
</evidence>
<keyword evidence="3" id="KW-0949">S-adenosyl-L-methionine</keyword>
<dbReference type="EMBL" id="CABVGP010000002">
    <property type="protein sequence ID" value="VVJ22211.1"/>
    <property type="molecule type" value="Genomic_DNA"/>
</dbReference>
<accession>A0A6I8LYC9</accession>
<dbReference type="InterPro" id="IPR007197">
    <property type="entry name" value="rSAM"/>
</dbReference>
<dbReference type="GO" id="GO:0046872">
    <property type="term" value="F:metal ion binding"/>
    <property type="evidence" value="ECO:0007669"/>
    <property type="project" value="UniProtKB-KW"/>
</dbReference>
<evidence type="ECO:0000256" key="3">
    <source>
        <dbReference type="ARBA" id="ARBA00022691"/>
    </source>
</evidence>
<dbReference type="PANTHER" id="PTHR30538">
    <property type="entry name" value="LYSINE 2,3-AMINOMUTASE-RELATED"/>
    <property type="match status" value="1"/>
</dbReference>
<dbReference type="GO" id="GO:0051539">
    <property type="term" value="F:4 iron, 4 sulfur cluster binding"/>
    <property type="evidence" value="ECO:0007669"/>
    <property type="project" value="UniProtKB-KW"/>
</dbReference>
<keyword evidence="9" id="KW-1185">Reference proteome</keyword>
<dbReference type="SFLD" id="SFLDG01070">
    <property type="entry name" value="PLP-dependent"/>
    <property type="match status" value="1"/>
</dbReference>
<evidence type="ECO:0000256" key="2">
    <source>
        <dbReference type="ARBA" id="ARBA00022485"/>
    </source>
</evidence>
<evidence type="ECO:0000256" key="5">
    <source>
        <dbReference type="ARBA" id="ARBA00022898"/>
    </source>
</evidence>
<protein>
    <submittedName>
        <fullName evidence="8">Lysine 2</fullName>
    </submittedName>
</protein>
<dbReference type="InterPro" id="IPR058240">
    <property type="entry name" value="rSAM_sf"/>
</dbReference>
<evidence type="ECO:0000256" key="7">
    <source>
        <dbReference type="ARBA" id="ARBA00023014"/>
    </source>
</evidence>